<proteinExistence type="predicted"/>
<dbReference type="PANTHER" id="PTHR11977:SF51">
    <property type="entry name" value="PROTEIN FLIGHTLESS-1 HOMOLOG"/>
    <property type="match status" value="1"/>
</dbReference>
<evidence type="ECO:0000256" key="1">
    <source>
        <dbReference type="ARBA" id="ARBA00022737"/>
    </source>
</evidence>
<keyword evidence="4" id="KW-1185">Reference proteome</keyword>
<dbReference type="InterPro" id="IPR007122">
    <property type="entry name" value="Villin/Gelsolin"/>
</dbReference>
<dbReference type="InterPro" id="IPR036180">
    <property type="entry name" value="Gelsolin-like_dom_sf"/>
</dbReference>
<dbReference type="AlphaFoldDB" id="A0A2J7WF72"/>
<dbReference type="EMBL" id="PGGS01005684">
    <property type="protein sequence ID" value="PNG62175.1"/>
    <property type="molecule type" value="Genomic_DNA"/>
</dbReference>
<organism evidence="3 4">
    <name type="scientific">Tetrabaena socialis</name>
    <dbReference type="NCBI Taxonomy" id="47790"/>
    <lineage>
        <taxon>Eukaryota</taxon>
        <taxon>Viridiplantae</taxon>
        <taxon>Chlorophyta</taxon>
        <taxon>core chlorophytes</taxon>
        <taxon>Chlorophyceae</taxon>
        <taxon>CS clade</taxon>
        <taxon>Chlamydomonadales</taxon>
        <taxon>Tetrabaenaceae</taxon>
        <taxon>Tetrabaena</taxon>
    </lineage>
</organism>
<dbReference type="PANTHER" id="PTHR11977">
    <property type="entry name" value="VILLIN"/>
    <property type="match status" value="1"/>
</dbReference>
<comment type="caution">
    <text evidence="3">The sequence shown here is derived from an EMBL/GenBank/DDBJ whole genome shotgun (WGS) entry which is preliminary data.</text>
</comment>
<dbReference type="SUPFAM" id="SSF82754">
    <property type="entry name" value="C-terminal, gelsolin-like domain of Sec23/24"/>
    <property type="match status" value="1"/>
</dbReference>
<dbReference type="Proteomes" id="UP000236333">
    <property type="component" value="Unassembled WGS sequence"/>
</dbReference>
<dbReference type="OrthoDB" id="6375767at2759"/>
<reference evidence="3 4" key="1">
    <citation type="journal article" date="2017" name="Mol. Biol. Evol.">
        <title>The 4-celled Tetrabaena socialis nuclear genome reveals the essential components for genetic control of cell number at the origin of multicellularity in the volvocine lineage.</title>
        <authorList>
            <person name="Featherston J."/>
            <person name="Arakaki Y."/>
            <person name="Hanschen E.R."/>
            <person name="Ferris P.J."/>
            <person name="Michod R.E."/>
            <person name="Olson B.J.S.C."/>
            <person name="Nozaki H."/>
            <person name="Durand P.M."/>
        </authorList>
    </citation>
    <scope>NUCLEOTIDE SEQUENCE [LARGE SCALE GENOMIC DNA]</scope>
    <source>
        <strain evidence="3 4">NIES-571</strain>
    </source>
</reference>
<evidence type="ECO:0000313" key="4">
    <source>
        <dbReference type="Proteomes" id="UP000236333"/>
    </source>
</evidence>
<feature type="domain" description="Gelsolin-like" evidence="2">
    <location>
        <begin position="1"/>
        <end position="56"/>
    </location>
</feature>
<evidence type="ECO:0000313" key="3">
    <source>
        <dbReference type="EMBL" id="PNG62175.1"/>
    </source>
</evidence>
<accession>A0A2J7WF72</accession>
<gene>
    <name evidence="3" type="ORF">TSOC_015472</name>
</gene>
<name>A0A2J7WF72_9CHLO</name>
<sequence>MLLDAGGEMYVWYGATCKPNERPRARDVAARYLAAAGRRGAAPLVELESGQEPPFFTCHFTGWDAAPVGRMRALSVAEGAK</sequence>
<dbReference type="Pfam" id="PF00626">
    <property type="entry name" value="Gelsolin"/>
    <property type="match status" value="1"/>
</dbReference>
<dbReference type="InterPro" id="IPR029006">
    <property type="entry name" value="ADF-H/Gelsolin-like_dom_sf"/>
</dbReference>
<dbReference type="Gene3D" id="3.40.20.10">
    <property type="entry name" value="Severin"/>
    <property type="match status" value="1"/>
</dbReference>
<keyword evidence="1" id="KW-0677">Repeat</keyword>
<evidence type="ECO:0000259" key="2">
    <source>
        <dbReference type="Pfam" id="PF00626"/>
    </source>
</evidence>
<dbReference type="InterPro" id="IPR007123">
    <property type="entry name" value="Gelsolin-like_dom"/>
</dbReference>
<protein>
    <submittedName>
        <fullName evidence="3">Adseverin</fullName>
    </submittedName>
</protein>
<dbReference type="GO" id="GO:0051015">
    <property type="term" value="F:actin filament binding"/>
    <property type="evidence" value="ECO:0007669"/>
    <property type="project" value="InterPro"/>
</dbReference>